<dbReference type="PANTHER" id="PTHR30136:SF24">
    <property type="entry name" value="HTH-TYPE TRANSCRIPTIONAL REPRESSOR ALLR"/>
    <property type="match status" value="1"/>
</dbReference>
<sequence>MPGGAFAPADGAGRGDEVETSSGISRALQVIFAVAESDEPDVGVSELARSLGYSKTVIHRVVRTLVASGFFTVDERTRRYRLGPGAVSVGLAAIARLEVPSIAQPYMEDLVSRTGETVTLSARYSHQRMYLSQVLSPREIRMAVPLGQLFPLHIGGSSKAILSALRREELDDYLDRALAGGRSVISREELEEQLAAIRRRGYAVSRGERQVDAGSVAAPIYDATGGVYGAMSVCGPVGRFSPDKVEEFGTLLVETAATVSRRLGHRPAAS</sequence>
<evidence type="ECO:0000259" key="4">
    <source>
        <dbReference type="PROSITE" id="PS51077"/>
    </source>
</evidence>
<evidence type="ECO:0000256" key="2">
    <source>
        <dbReference type="ARBA" id="ARBA00023125"/>
    </source>
</evidence>
<dbReference type="PANTHER" id="PTHR30136">
    <property type="entry name" value="HELIX-TURN-HELIX TRANSCRIPTIONAL REGULATOR, ICLR FAMILY"/>
    <property type="match status" value="1"/>
</dbReference>
<reference evidence="6 7" key="1">
    <citation type="submission" date="2020-09" db="EMBL/GenBank/DDBJ databases">
        <title>novel species in genus Nocardioides.</title>
        <authorList>
            <person name="Zhang G."/>
        </authorList>
    </citation>
    <scope>NUCLEOTIDE SEQUENCE [LARGE SCALE GENOMIC DNA]</scope>
    <source>
        <strain evidence="6 7">19197</strain>
    </source>
</reference>
<feature type="domain" description="HTH iclR-type" evidence="4">
    <location>
        <begin position="21"/>
        <end position="84"/>
    </location>
</feature>
<dbReference type="PROSITE" id="PS51078">
    <property type="entry name" value="ICLR_ED"/>
    <property type="match status" value="1"/>
</dbReference>
<evidence type="ECO:0000256" key="3">
    <source>
        <dbReference type="ARBA" id="ARBA00023163"/>
    </source>
</evidence>
<dbReference type="SMART" id="SM00346">
    <property type="entry name" value="HTH_ICLR"/>
    <property type="match status" value="1"/>
</dbReference>
<protein>
    <submittedName>
        <fullName evidence="6">IclR family transcriptional regulator</fullName>
    </submittedName>
</protein>
<dbReference type="Proteomes" id="UP000649289">
    <property type="component" value="Unassembled WGS sequence"/>
</dbReference>
<dbReference type="InterPro" id="IPR036390">
    <property type="entry name" value="WH_DNA-bd_sf"/>
</dbReference>
<dbReference type="PROSITE" id="PS51077">
    <property type="entry name" value="HTH_ICLR"/>
    <property type="match status" value="1"/>
</dbReference>
<proteinExistence type="predicted"/>
<dbReference type="Pfam" id="PF09339">
    <property type="entry name" value="HTH_IclR"/>
    <property type="match status" value="1"/>
</dbReference>
<keyword evidence="7" id="KW-1185">Reference proteome</keyword>
<evidence type="ECO:0000256" key="1">
    <source>
        <dbReference type="ARBA" id="ARBA00023015"/>
    </source>
</evidence>
<dbReference type="EMBL" id="JACXYY010000004">
    <property type="protein sequence ID" value="MBD3915420.1"/>
    <property type="molecule type" value="Genomic_DNA"/>
</dbReference>
<dbReference type="InterPro" id="IPR029016">
    <property type="entry name" value="GAF-like_dom_sf"/>
</dbReference>
<dbReference type="InterPro" id="IPR036388">
    <property type="entry name" value="WH-like_DNA-bd_sf"/>
</dbReference>
<gene>
    <name evidence="6" type="ORF">IEZ25_12415</name>
</gene>
<evidence type="ECO:0000313" key="7">
    <source>
        <dbReference type="Proteomes" id="UP000649289"/>
    </source>
</evidence>
<organism evidence="6 7">
    <name type="scientific">Nocardioides hwasunensis</name>
    <dbReference type="NCBI Taxonomy" id="397258"/>
    <lineage>
        <taxon>Bacteria</taxon>
        <taxon>Bacillati</taxon>
        <taxon>Actinomycetota</taxon>
        <taxon>Actinomycetes</taxon>
        <taxon>Propionibacteriales</taxon>
        <taxon>Nocardioidaceae</taxon>
        <taxon>Nocardioides</taxon>
    </lineage>
</organism>
<evidence type="ECO:0000313" key="6">
    <source>
        <dbReference type="EMBL" id="MBD3915420.1"/>
    </source>
</evidence>
<evidence type="ECO:0000259" key="5">
    <source>
        <dbReference type="PROSITE" id="PS51078"/>
    </source>
</evidence>
<keyword evidence="2" id="KW-0238">DNA-binding</keyword>
<name>A0ABR8MKW4_9ACTN</name>
<dbReference type="SUPFAM" id="SSF55781">
    <property type="entry name" value="GAF domain-like"/>
    <property type="match status" value="1"/>
</dbReference>
<dbReference type="InterPro" id="IPR050707">
    <property type="entry name" value="HTH_MetabolicPath_Reg"/>
</dbReference>
<keyword evidence="1" id="KW-0805">Transcription regulation</keyword>
<dbReference type="SUPFAM" id="SSF46785">
    <property type="entry name" value="Winged helix' DNA-binding domain"/>
    <property type="match status" value="1"/>
</dbReference>
<feature type="domain" description="IclR-ED" evidence="5">
    <location>
        <begin position="85"/>
        <end position="265"/>
    </location>
</feature>
<comment type="caution">
    <text evidence="6">The sequence shown here is derived from an EMBL/GenBank/DDBJ whole genome shotgun (WGS) entry which is preliminary data.</text>
</comment>
<dbReference type="Gene3D" id="3.30.450.40">
    <property type="match status" value="1"/>
</dbReference>
<keyword evidence="3" id="KW-0804">Transcription</keyword>
<dbReference type="Gene3D" id="1.10.10.10">
    <property type="entry name" value="Winged helix-like DNA-binding domain superfamily/Winged helix DNA-binding domain"/>
    <property type="match status" value="1"/>
</dbReference>
<dbReference type="InterPro" id="IPR005471">
    <property type="entry name" value="Tscrpt_reg_IclR_N"/>
</dbReference>
<dbReference type="InterPro" id="IPR014757">
    <property type="entry name" value="Tscrpt_reg_IclR_C"/>
</dbReference>
<dbReference type="Pfam" id="PF01614">
    <property type="entry name" value="IclR_C"/>
    <property type="match status" value="1"/>
</dbReference>
<accession>A0ABR8MKW4</accession>